<evidence type="ECO:0000313" key="2">
    <source>
        <dbReference type="EMBL" id="KIX13843.1"/>
    </source>
</evidence>
<name>A0A0D2HTL9_9BACT</name>
<gene>
    <name evidence="2" type="ORF">X474_11215</name>
</gene>
<dbReference type="EMBL" id="AZAC01000014">
    <property type="protein sequence ID" value="KIX13843.1"/>
    <property type="molecule type" value="Genomic_DNA"/>
</dbReference>
<protein>
    <recommendedName>
        <fullName evidence="4">Type II secretion system protein</fullName>
    </recommendedName>
</protein>
<dbReference type="InParanoid" id="A0A0D2HTL9"/>
<sequence>MSRRAGGFYTMEALALVSVLCIAGIFVFSHYSRQMEDFNQQAGIMAQKVPALVEAFFTENPEGRLSREALEKAGFTLGKGYFIKIPAQKDRASDWQVNLWHKDAEKQFVITAEKITQEYR</sequence>
<accession>A0A0D2HTL9</accession>
<evidence type="ECO:0000313" key="3">
    <source>
        <dbReference type="Proteomes" id="UP000032233"/>
    </source>
</evidence>
<dbReference type="AlphaFoldDB" id="A0A0D2HTL9"/>
<organism evidence="2 3">
    <name type="scientific">Dethiosulfatarculus sandiegensis</name>
    <dbReference type="NCBI Taxonomy" id="1429043"/>
    <lineage>
        <taxon>Bacteria</taxon>
        <taxon>Pseudomonadati</taxon>
        <taxon>Thermodesulfobacteriota</taxon>
        <taxon>Desulfarculia</taxon>
        <taxon>Desulfarculales</taxon>
        <taxon>Desulfarculaceae</taxon>
        <taxon>Dethiosulfatarculus</taxon>
    </lineage>
</organism>
<keyword evidence="3" id="KW-1185">Reference proteome</keyword>
<dbReference type="STRING" id="1429043.X474_11215"/>
<keyword evidence="1" id="KW-0812">Transmembrane</keyword>
<dbReference type="RefSeq" id="WP_044348646.1">
    <property type="nucleotide sequence ID" value="NZ_AZAC01000014.1"/>
</dbReference>
<evidence type="ECO:0000256" key="1">
    <source>
        <dbReference type="SAM" id="Phobius"/>
    </source>
</evidence>
<proteinExistence type="predicted"/>
<comment type="caution">
    <text evidence="2">The sequence shown here is derived from an EMBL/GenBank/DDBJ whole genome shotgun (WGS) entry which is preliminary data.</text>
</comment>
<dbReference type="OrthoDB" id="9905374at2"/>
<evidence type="ECO:0008006" key="4">
    <source>
        <dbReference type="Google" id="ProtNLM"/>
    </source>
</evidence>
<keyword evidence="1" id="KW-1133">Transmembrane helix</keyword>
<feature type="transmembrane region" description="Helical" evidence="1">
    <location>
        <begin position="6"/>
        <end position="28"/>
    </location>
</feature>
<keyword evidence="1" id="KW-0472">Membrane</keyword>
<reference evidence="2 3" key="1">
    <citation type="submission" date="2013-11" db="EMBL/GenBank/DDBJ databases">
        <title>Metagenomic analysis of a methanogenic consortium involved in long chain n-alkane degradation.</title>
        <authorList>
            <person name="Davidova I.A."/>
            <person name="Callaghan A.V."/>
            <person name="Wawrik B."/>
            <person name="Pruitt S."/>
            <person name="Marks C."/>
            <person name="Duncan K.E."/>
            <person name="Suflita J.M."/>
        </authorList>
    </citation>
    <scope>NUCLEOTIDE SEQUENCE [LARGE SCALE GENOMIC DNA]</scope>
    <source>
        <strain evidence="2 3">SPR</strain>
    </source>
</reference>
<dbReference type="Proteomes" id="UP000032233">
    <property type="component" value="Unassembled WGS sequence"/>
</dbReference>